<dbReference type="PANTHER" id="PTHR43046:SF2">
    <property type="entry name" value="8-OXO-DGTP DIPHOSPHATASE-RELATED"/>
    <property type="match status" value="1"/>
</dbReference>
<dbReference type="EMBL" id="JBHTOF010000020">
    <property type="protein sequence ID" value="MFD1464939.1"/>
    <property type="molecule type" value="Genomic_DNA"/>
</dbReference>
<accession>A0ABW4DLT6</accession>
<dbReference type="PRINTS" id="PR00502">
    <property type="entry name" value="NUDIXFAMILY"/>
</dbReference>
<evidence type="ECO:0000256" key="1">
    <source>
        <dbReference type="ARBA" id="ARBA00001946"/>
    </source>
</evidence>
<sequence length="153" mass="17214">MANYIKEIRTLVGHKPIILVAVGGYLLNDQNQILLQERADTYGWGIPGGFMEYGETLAETCAREFEEDSGVKVKVGKFVGYFDHDFFEYPNGDQAQVIGNLFEVQQIGGSPLTHGTDETLSTKWFDLDHTPPMYFAQNQKMIDLVKTIQSTKS</sequence>
<proteinExistence type="predicted"/>
<keyword evidence="2 4" id="KW-0378">Hydrolase</keyword>
<dbReference type="Proteomes" id="UP001597244">
    <property type="component" value="Unassembled WGS sequence"/>
</dbReference>
<reference evidence="5" key="1">
    <citation type="journal article" date="2019" name="Int. J. Syst. Evol. Microbiol.">
        <title>The Global Catalogue of Microorganisms (GCM) 10K type strain sequencing project: providing services to taxonomists for standard genome sequencing and annotation.</title>
        <authorList>
            <consortium name="The Broad Institute Genomics Platform"/>
            <consortium name="The Broad Institute Genome Sequencing Center for Infectious Disease"/>
            <person name="Wu L."/>
            <person name="Ma J."/>
        </authorList>
    </citation>
    <scope>NUCLEOTIDE SEQUENCE [LARGE SCALE GENOMIC DNA]</scope>
    <source>
        <strain evidence="5">CCM 8951</strain>
    </source>
</reference>
<dbReference type="SUPFAM" id="SSF55811">
    <property type="entry name" value="Nudix"/>
    <property type="match status" value="1"/>
</dbReference>
<evidence type="ECO:0000259" key="3">
    <source>
        <dbReference type="PROSITE" id="PS51462"/>
    </source>
</evidence>
<feature type="domain" description="Nudix hydrolase" evidence="3">
    <location>
        <begin position="17"/>
        <end position="149"/>
    </location>
</feature>
<gene>
    <name evidence="4" type="ORF">ACFQ4L_02385</name>
</gene>
<evidence type="ECO:0000313" key="4">
    <source>
        <dbReference type="EMBL" id="MFD1464939.1"/>
    </source>
</evidence>
<comment type="cofactor">
    <cofactor evidence="1">
        <name>Mg(2+)</name>
        <dbReference type="ChEBI" id="CHEBI:18420"/>
    </cofactor>
</comment>
<dbReference type="RefSeq" id="WP_125576205.1">
    <property type="nucleotide sequence ID" value="NZ_JBHTOF010000020.1"/>
</dbReference>
<evidence type="ECO:0000313" key="5">
    <source>
        <dbReference type="Proteomes" id="UP001597244"/>
    </source>
</evidence>
<dbReference type="InterPro" id="IPR000086">
    <property type="entry name" value="NUDIX_hydrolase_dom"/>
</dbReference>
<dbReference type="InterPro" id="IPR020476">
    <property type="entry name" value="Nudix_hydrolase"/>
</dbReference>
<dbReference type="PANTHER" id="PTHR43046">
    <property type="entry name" value="GDP-MANNOSE MANNOSYL HYDROLASE"/>
    <property type="match status" value="1"/>
</dbReference>
<organism evidence="4 5">
    <name type="scientific">Lapidilactobacillus mulanensis</name>
    <dbReference type="NCBI Taxonomy" id="2485999"/>
    <lineage>
        <taxon>Bacteria</taxon>
        <taxon>Bacillati</taxon>
        <taxon>Bacillota</taxon>
        <taxon>Bacilli</taxon>
        <taxon>Lactobacillales</taxon>
        <taxon>Lactobacillaceae</taxon>
        <taxon>Lapidilactobacillus</taxon>
    </lineage>
</organism>
<dbReference type="CDD" id="cd04677">
    <property type="entry name" value="NUDIX_Hydrolase"/>
    <property type="match status" value="1"/>
</dbReference>
<dbReference type="GO" id="GO:0016787">
    <property type="term" value="F:hydrolase activity"/>
    <property type="evidence" value="ECO:0007669"/>
    <property type="project" value="UniProtKB-KW"/>
</dbReference>
<name>A0ABW4DLT6_9LACO</name>
<dbReference type="Pfam" id="PF00293">
    <property type="entry name" value="NUDIX"/>
    <property type="match status" value="1"/>
</dbReference>
<dbReference type="PROSITE" id="PS51462">
    <property type="entry name" value="NUDIX"/>
    <property type="match status" value="1"/>
</dbReference>
<evidence type="ECO:0000256" key="2">
    <source>
        <dbReference type="ARBA" id="ARBA00022801"/>
    </source>
</evidence>
<dbReference type="Gene3D" id="3.90.79.10">
    <property type="entry name" value="Nucleoside Triphosphate Pyrophosphohydrolase"/>
    <property type="match status" value="1"/>
</dbReference>
<keyword evidence="5" id="KW-1185">Reference proteome</keyword>
<protein>
    <submittedName>
        <fullName evidence="4">NUDIX hydrolase</fullName>
    </submittedName>
</protein>
<dbReference type="InterPro" id="IPR015797">
    <property type="entry name" value="NUDIX_hydrolase-like_dom_sf"/>
</dbReference>
<comment type="caution">
    <text evidence="4">The sequence shown here is derived from an EMBL/GenBank/DDBJ whole genome shotgun (WGS) entry which is preliminary data.</text>
</comment>